<evidence type="ECO:0000313" key="1">
    <source>
        <dbReference type="EMBL" id="ERZ96355.1"/>
    </source>
</evidence>
<dbReference type="EMBL" id="KI300537">
    <property type="protein sequence ID" value="ERZ96355.1"/>
    <property type="molecule type" value="Genomic_DNA"/>
</dbReference>
<accession>U9SYX4</accession>
<protein>
    <submittedName>
        <fullName evidence="1">Uncharacterized protein</fullName>
    </submittedName>
</protein>
<name>U9SYX4_RHIID</name>
<sequence length="159" mass="18032">MPMRPKAEQRACEAERQSIPLTHKKIQLCGEITDSNFIADIAVGIPYYQQGLFDEALSLTPGDDCVLRYGVLFKTCNIPILSAINIDDSFNFAVIWIVEKIDQYQNYKSDWSFDQMKSIFIKITQFQPLESAGHIDLPTDLAAKKEVVNPKNIDLNGQF</sequence>
<organism evidence="1">
    <name type="scientific">Rhizophagus irregularis (strain DAOM 181602 / DAOM 197198 / MUCL 43194)</name>
    <name type="common">Arbuscular mycorrhizal fungus</name>
    <name type="synonym">Glomus intraradices</name>
    <dbReference type="NCBI Taxonomy" id="747089"/>
    <lineage>
        <taxon>Eukaryota</taxon>
        <taxon>Fungi</taxon>
        <taxon>Fungi incertae sedis</taxon>
        <taxon>Mucoromycota</taxon>
        <taxon>Glomeromycotina</taxon>
        <taxon>Glomeromycetes</taxon>
        <taxon>Glomerales</taxon>
        <taxon>Glomeraceae</taxon>
        <taxon>Rhizophagus</taxon>
    </lineage>
</organism>
<gene>
    <name evidence="1" type="ORF">GLOINDRAFT_89534</name>
</gene>
<dbReference type="HOGENOM" id="CLU_1661746_0_0_1"/>
<reference evidence="1" key="1">
    <citation type="submission" date="2013-07" db="EMBL/GenBank/DDBJ databases">
        <title>The genome of an arbuscular mycorrhizal fungus provides insights into the evolution of the oldest plant symbiosis.</title>
        <authorList>
            <consortium name="DOE Joint Genome Institute"/>
            <person name="Tisserant E."/>
            <person name="Malbreil M."/>
            <person name="Kuo A."/>
            <person name="Kohler A."/>
            <person name="Symeonidi A."/>
            <person name="Balestrini R."/>
            <person name="Charron P."/>
            <person name="Duensing N."/>
            <person name="Frei-dit-Frey N."/>
            <person name="Gianinazzi-Pearson V."/>
            <person name="Gilbert B."/>
            <person name="Handa Y."/>
            <person name="Hijri M."/>
            <person name="Kaul R."/>
            <person name="Kawaguchi M."/>
            <person name="Krajinski F."/>
            <person name="Lammers P."/>
            <person name="Lapierre D."/>
            <person name="Masclaux F.G."/>
            <person name="Murat C."/>
            <person name="Morin E."/>
            <person name="Ndikumana S."/>
            <person name="Pagni M."/>
            <person name="Petitpierre D."/>
            <person name="Requena N."/>
            <person name="Rosikiewicz P."/>
            <person name="Riley R."/>
            <person name="Saito K."/>
            <person name="San Clemente H."/>
            <person name="Shapiro H."/>
            <person name="van Tuinen D."/>
            <person name="Becard G."/>
            <person name="Bonfante P."/>
            <person name="Paszkowski U."/>
            <person name="Shachar-Hill Y."/>
            <person name="Young J.P."/>
            <person name="Sanders I.R."/>
            <person name="Henrissat B."/>
            <person name="Rensing S.A."/>
            <person name="Grigoriev I.V."/>
            <person name="Corradi N."/>
            <person name="Roux C."/>
            <person name="Martin F."/>
        </authorList>
    </citation>
    <scope>NUCLEOTIDE SEQUENCE</scope>
    <source>
        <strain evidence="1">DAOM 197198</strain>
    </source>
</reference>
<dbReference type="AlphaFoldDB" id="U9SYX4"/>
<proteinExistence type="predicted"/>